<sequence>MVDPISIIGLVAQVSHLIQRAYNYGKAVHDAQNDMRKLYTELLALKGVLEQLEELDIASAEPHIADLKRSTEFRKTLTLTSELLGRLTENLNKKQSSSRRVNAFLWPWVKDDVKADIQDLERVKTWFIVMMMAESSTQMEVLMVESHEKREKIREWIQPINPKQLHAKAIRKMMTGTGSWLLDGDFKTWMDGGADSPRFLWLRGRSGSGKTTLHAAAVEKLKPVQQEDPKVGQAYFYCSFDDKESQQPLSILGSILYQLSEQHPEALESIDKLRKSGDILEGSALLRLISEHLSHFKRFYVSVDAINESSRCMEAFEMLLHLVADNPNVRLFITAISSCSHWLDDLQLEEPPKMVEVDMGTGDCDRDIDFYITTRISEERLLNRLGDGTKLQLREKVLGNAKGMFRYAQCQIDSLSTLRTAKMVFEALNNLPKDIYEVYERILLSIPEADIVLARESLFFLSVALRPLAIQELAEAAVLEVHKPRIDKECRLPEPMVLLEICQGLIDYDAATGVVTLSHSSVRAYITSNITHEGENWLF</sequence>
<feature type="domain" description="Nephrocystin 3-like N-terminal" evidence="3">
    <location>
        <begin position="176"/>
        <end position="334"/>
    </location>
</feature>
<evidence type="ECO:0000313" key="4">
    <source>
        <dbReference type="EMBL" id="KAF5574265.1"/>
    </source>
</evidence>
<dbReference type="InterPro" id="IPR027417">
    <property type="entry name" value="P-loop_NTPase"/>
</dbReference>
<evidence type="ECO:0000259" key="2">
    <source>
        <dbReference type="Pfam" id="PF22939"/>
    </source>
</evidence>
<dbReference type="Proteomes" id="UP000544095">
    <property type="component" value="Unassembled WGS sequence"/>
</dbReference>
<protein>
    <submittedName>
        <fullName evidence="4">ZDHHC-type palmitoyltransferase 6</fullName>
    </submittedName>
</protein>
<dbReference type="PANTHER" id="PTHR10039">
    <property type="entry name" value="AMELOGENIN"/>
    <property type="match status" value="1"/>
</dbReference>
<gene>
    <name evidence="4" type="ORF">FPANT_11870</name>
</gene>
<organism evidence="4 5">
    <name type="scientific">Fusarium pseudoanthophilum</name>
    <dbReference type="NCBI Taxonomy" id="48495"/>
    <lineage>
        <taxon>Eukaryota</taxon>
        <taxon>Fungi</taxon>
        <taxon>Dikarya</taxon>
        <taxon>Ascomycota</taxon>
        <taxon>Pezizomycotina</taxon>
        <taxon>Sordariomycetes</taxon>
        <taxon>Hypocreomycetidae</taxon>
        <taxon>Hypocreales</taxon>
        <taxon>Nectriaceae</taxon>
        <taxon>Fusarium</taxon>
        <taxon>Fusarium fujikuroi species complex</taxon>
    </lineage>
</organism>
<dbReference type="GO" id="GO:0016740">
    <property type="term" value="F:transferase activity"/>
    <property type="evidence" value="ECO:0007669"/>
    <property type="project" value="UniProtKB-KW"/>
</dbReference>
<dbReference type="InterPro" id="IPR054471">
    <property type="entry name" value="GPIID_WHD"/>
</dbReference>
<dbReference type="Pfam" id="PF22939">
    <property type="entry name" value="WHD_GPIID"/>
    <property type="match status" value="1"/>
</dbReference>
<dbReference type="AlphaFoldDB" id="A0A8H5KLS0"/>
<reference evidence="4 5" key="1">
    <citation type="submission" date="2020-05" db="EMBL/GenBank/DDBJ databases">
        <title>Identification and distribution of gene clusters putatively required for synthesis of sphingolipid metabolism inhibitors in phylogenetically diverse species of the filamentous fungus Fusarium.</title>
        <authorList>
            <person name="Kim H.-S."/>
            <person name="Busman M."/>
            <person name="Brown D.W."/>
            <person name="Divon H."/>
            <person name="Uhlig S."/>
            <person name="Proctor R.H."/>
        </authorList>
    </citation>
    <scope>NUCLEOTIDE SEQUENCE [LARGE SCALE GENOMIC DNA]</scope>
    <source>
        <strain evidence="4 5">NRRL 25211</strain>
    </source>
</reference>
<evidence type="ECO:0000313" key="5">
    <source>
        <dbReference type="Proteomes" id="UP000544095"/>
    </source>
</evidence>
<keyword evidence="1" id="KW-0677">Repeat</keyword>
<keyword evidence="4" id="KW-0808">Transferase</keyword>
<dbReference type="EMBL" id="JAAOAR010000748">
    <property type="protein sequence ID" value="KAF5574265.1"/>
    <property type="molecule type" value="Genomic_DNA"/>
</dbReference>
<dbReference type="Pfam" id="PF24883">
    <property type="entry name" value="NPHP3_N"/>
    <property type="match status" value="1"/>
</dbReference>
<accession>A0A8H5KLS0</accession>
<proteinExistence type="predicted"/>
<dbReference type="Gene3D" id="3.40.50.300">
    <property type="entry name" value="P-loop containing nucleotide triphosphate hydrolases"/>
    <property type="match status" value="1"/>
</dbReference>
<keyword evidence="5" id="KW-1185">Reference proteome</keyword>
<dbReference type="PANTHER" id="PTHR10039:SF16">
    <property type="entry name" value="GPI INOSITOL-DEACYLASE"/>
    <property type="match status" value="1"/>
</dbReference>
<comment type="caution">
    <text evidence="4">The sequence shown here is derived from an EMBL/GenBank/DDBJ whole genome shotgun (WGS) entry which is preliminary data.</text>
</comment>
<name>A0A8H5KLS0_9HYPO</name>
<dbReference type="SUPFAM" id="SSF52540">
    <property type="entry name" value="P-loop containing nucleoside triphosphate hydrolases"/>
    <property type="match status" value="1"/>
</dbReference>
<evidence type="ECO:0000259" key="3">
    <source>
        <dbReference type="Pfam" id="PF24883"/>
    </source>
</evidence>
<evidence type="ECO:0000256" key="1">
    <source>
        <dbReference type="ARBA" id="ARBA00022737"/>
    </source>
</evidence>
<feature type="domain" description="GPI inositol-deacylase winged helix" evidence="2">
    <location>
        <begin position="453"/>
        <end position="529"/>
    </location>
</feature>
<dbReference type="InterPro" id="IPR056884">
    <property type="entry name" value="NPHP3-like_N"/>
</dbReference>